<evidence type="ECO:0000256" key="5">
    <source>
        <dbReference type="ARBA" id="ARBA00014962"/>
    </source>
</evidence>
<evidence type="ECO:0000313" key="15">
    <source>
        <dbReference type="Proteomes" id="UP000032679"/>
    </source>
</evidence>
<dbReference type="GO" id="GO:0015031">
    <property type="term" value="P:protein transport"/>
    <property type="evidence" value="ECO:0007669"/>
    <property type="project" value="UniProtKB-KW"/>
</dbReference>
<dbReference type="Pfam" id="PF02699">
    <property type="entry name" value="YajC"/>
    <property type="match status" value="1"/>
</dbReference>
<protein>
    <recommendedName>
        <fullName evidence="5">Sec translocon accessory complex subunit YajC</fullName>
    </recommendedName>
</protein>
<evidence type="ECO:0000256" key="13">
    <source>
        <dbReference type="SAM" id="Phobius"/>
    </source>
</evidence>
<keyword evidence="12 13" id="KW-0472">Membrane</keyword>
<organism evidence="14 15">
    <name type="scientific">Tanticharoenia sakaeratensis NBRC 103193</name>
    <dbReference type="NCBI Taxonomy" id="1231623"/>
    <lineage>
        <taxon>Bacteria</taxon>
        <taxon>Pseudomonadati</taxon>
        <taxon>Pseudomonadota</taxon>
        <taxon>Alphaproteobacteria</taxon>
        <taxon>Acetobacterales</taxon>
        <taxon>Acetobacteraceae</taxon>
        <taxon>Tanticharoenia</taxon>
    </lineage>
</organism>
<evidence type="ECO:0000256" key="8">
    <source>
        <dbReference type="ARBA" id="ARBA00022692"/>
    </source>
</evidence>
<dbReference type="PRINTS" id="PR01853">
    <property type="entry name" value="YAJCTRNLCASE"/>
</dbReference>
<dbReference type="SMART" id="SM01323">
    <property type="entry name" value="YajC"/>
    <property type="match status" value="1"/>
</dbReference>
<accession>A0A0D6MKS7</accession>
<keyword evidence="15" id="KW-1185">Reference proteome</keyword>
<keyword evidence="6" id="KW-0813">Transport</keyword>
<gene>
    <name evidence="14" type="ORF">Tasa_017_137</name>
</gene>
<keyword evidence="7" id="KW-1003">Cell membrane</keyword>
<evidence type="ECO:0000256" key="1">
    <source>
        <dbReference type="ARBA" id="ARBA00002061"/>
    </source>
</evidence>
<dbReference type="NCBIfam" id="TIGR00739">
    <property type="entry name" value="yajC"/>
    <property type="match status" value="1"/>
</dbReference>
<comment type="similarity">
    <text evidence="3">Belongs to the YajC family.</text>
</comment>
<feature type="transmembrane region" description="Helical" evidence="13">
    <location>
        <begin position="53"/>
        <end position="71"/>
    </location>
</feature>
<keyword evidence="11" id="KW-0811">Translocation</keyword>
<evidence type="ECO:0000256" key="3">
    <source>
        <dbReference type="ARBA" id="ARBA00006742"/>
    </source>
</evidence>
<keyword evidence="9" id="KW-0653">Protein transport</keyword>
<dbReference type="Proteomes" id="UP000032679">
    <property type="component" value="Unassembled WGS sequence"/>
</dbReference>
<keyword evidence="10 13" id="KW-1133">Transmembrane helix</keyword>
<dbReference type="AlphaFoldDB" id="A0A0D6MKS7"/>
<evidence type="ECO:0000256" key="2">
    <source>
        <dbReference type="ARBA" id="ARBA00004162"/>
    </source>
</evidence>
<evidence type="ECO:0000256" key="6">
    <source>
        <dbReference type="ARBA" id="ARBA00022448"/>
    </source>
</evidence>
<proteinExistence type="inferred from homology"/>
<dbReference type="PANTHER" id="PTHR33909:SF1">
    <property type="entry name" value="SEC TRANSLOCON ACCESSORY COMPLEX SUBUNIT YAJC"/>
    <property type="match status" value="1"/>
</dbReference>
<dbReference type="GO" id="GO:0005886">
    <property type="term" value="C:plasma membrane"/>
    <property type="evidence" value="ECO:0007669"/>
    <property type="project" value="UniProtKB-SubCell"/>
</dbReference>
<dbReference type="EMBL" id="BALE01000017">
    <property type="protein sequence ID" value="GAN54254.1"/>
    <property type="molecule type" value="Genomic_DNA"/>
</dbReference>
<dbReference type="STRING" id="1231623.Tasa_017_137"/>
<evidence type="ECO:0000256" key="10">
    <source>
        <dbReference type="ARBA" id="ARBA00022989"/>
    </source>
</evidence>
<comment type="function">
    <text evidence="1">The SecYEG-SecDF-YajC-YidC holo-translocon (HTL) protein secretase/insertase is a supercomplex required for protein secretion, insertion of proteins into membranes, and assembly of membrane protein complexes. While the SecYEG complex is essential for assembly of a number of proteins and complexes, the SecDF-YajC-YidC subcomplex facilitates these functions.</text>
</comment>
<evidence type="ECO:0000256" key="7">
    <source>
        <dbReference type="ARBA" id="ARBA00022475"/>
    </source>
</evidence>
<sequence>MLDDAAAELIGPRTPLASAVARAHSMDAEMTLSLISPAYAAAPGLGSPMVAQLIQFMPIVLVGVIFYFLLFRPQQQRQRQLKADLAALRRGDRIVTAGGIIGVVQKSRDDASEIEVEIASGVRVMVLRSTITTILSSASKPANDAAPVKK</sequence>
<evidence type="ECO:0000256" key="4">
    <source>
        <dbReference type="ARBA" id="ARBA00011718"/>
    </source>
</evidence>
<name>A0A0D6MKS7_9PROT</name>
<evidence type="ECO:0000256" key="12">
    <source>
        <dbReference type="ARBA" id="ARBA00023136"/>
    </source>
</evidence>
<dbReference type="PANTHER" id="PTHR33909">
    <property type="entry name" value="SEC TRANSLOCON ACCESSORY COMPLEX SUBUNIT YAJC"/>
    <property type="match status" value="1"/>
</dbReference>
<evidence type="ECO:0000256" key="9">
    <source>
        <dbReference type="ARBA" id="ARBA00022927"/>
    </source>
</evidence>
<comment type="caution">
    <text evidence="14">The sequence shown here is derived from an EMBL/GenBank/DDBJ whole genome shotgun (WGS) entry which is preliminary data.</text>
</comment>
<comment type="subcellular location">
    <subcellularLocation>
        <location evidence="2">Cell membrane</location>
        <topology evidence="2">Single-pass membrane protein</topology>
    </subcellularLocation>
</comment>
<evidence type="ECO:0000256" key="11">
    <source>
        <dbReference type="ARBA" id="ARBA00023010"/>
    </source>
</evidence>
<reference evidence="14 15" key="1">
    <citation type="submission" date="2012-10" db="EMBL/GenBank/DDBJ databases">
        <title>Genome sequencing of Tanticharoenia sakaeratensis NBRC 103193.</title>
        <authorList>
            <person name="Azuma Y."/>
            <person name="Hadano H."/>
            <person name="Hirakawa H."/>
            <person name="Matsushita K."/>
        </authorList>
    </citation>
    <scope>NUCLEOTIDE SEQUENCE [LARGE SCALE GENOMIC DNA]</scope>
    <source>
        <strain evidence="14 15">NBRC 103193</strain>
    </source>
</reference>
<evidence type="ECO:0000313" key="14">
    <source>
        <dbReference type="EMBL" id="GAN54254.1"/>
    </source>
</evidence>
<comment type="subunit">
    <text evidence="4">Part of the SecDF-YidC-YajC translocase complex. The SecDF-YidC-YajC translocase forms a supercomplex with SecYEG, called the holo-translocon (HTL).</text>
</comment>
<dbReference type="InterPro" id="IPR003849">
    <property type="entry name" value="Preprotein_translocase_YajC"/>
</dbReference>
<keyword evidence="8 13" id="KW-0812">Transmembrane</keyword>